<sequence length="191" mass="19776">MNIVGIAGSPTSPSRSTALLRAALASLARPQGPGTIEIEVRLLPAVPLLAADARDPLIAQALAQVAAADVVLVATPIYKAAYSGALKAFLDLLPQDGLRGKTVLALGTGGSIGHLLALDYALKPVLSALGARHVLDVVYAEDTQFERDHALQRHIPSEAVLDRLGRALAPLQPPLRVQPAALAALAAVPQH</sequence>
<comment type="caution">
    <text evidence="6">The sequence shown here is derived from an EMBL/GenBank/DDBJ whole genome shotgun (WGS) entry which is preliminary data.</text>
</comment>
<dbReference type="InterPro" id="IPR029039">
    <property type="entry name" value="Flavoprotein-like_sf"/>
</dbReference>
<dbReference type="Proteomes" id="UP001500279">
    <property type="component" value="Unassembled WGS sequence"/>
</dbReference>
<evidence type="ECO:0000313" key="6">
    <source>
        <dbReference type="EMBL" id="GAA0743309.1"/>
    </source>
</evidence>
<keyword evidence="4" id="KW-0560">Oxidoreductase</keyword>
<dbReference type="InterPro" id="IPR020048">
    <property type="entry name" value="NADPH-dep_FMN_reduc_SsuE"/>
</dbReference>
<dbReference type="Gene3D" id="3.40.50.360">
    <property type="match status" value="1"/>
</dbReference>
<organism evidence="6 7">
    <name type="scientific">Ideonella azotifigens</name>
    <dbReference type="NCBI Taxonomy" id="513160"/>
    <lineage>
        <taxon>Bacteria</taxon>
        <taxon>Pseudomonadati</taxon>
        <taxon>Pseudomonadota</taxon>
        <taxon>Betaproteobacteria</taxon>
        <taxon>Burkholderiales</taxon>
        <taxon>Sphaerotilaceae</taxon>
        <taxon>Ideonella</taxon>
    </lineage>
</organism>
<dbReference type="EMBL" id="BAAAEW010000004">
    <property type="protein sequence ID" value="GAA0743309.1"/>
    <property type="molecule type" value="Genomic_DNA"/>
</dbReference>
<dbReference type="SUPFAM" id="SSF52218">
    <property type="entry name" value="Flavoproteins"/>
    <property type="match status" value="1"/>
</dbReference>
<keyword evidence="7" id="KW-1185">Reference proteome</keyword>
<evidence type="ECO:0000256" key="4">
    <source>
        <dbReference type="ARBA" id="ARBA00023002"/>
    </source>
</evidence>
<evidence type="ECO:0000259" key="5">
    <source>
        <dbReference type="Pfam" id="PF03358"/>
    </source>
</evidence>
<evidence type="ECO:0000256" key="3">
    <source>
        <dbReference type="ARBA" id="ARBA00022643"/>
    </source>
</evidence>
<proteinExistence type="inferred from homology"/>
<dbReference type="PANTHER" id="PTHR43408:SF1">
    <property type="entry name" value="FMN REDUCTASE (NADPH)"/>
    <property type="match status" value="1"/>
</dbReference>
<keyword evidence="3" id="KW-0288">FMN</keyword>
<dbReference type="InterPro" id="IPR051814">
    <property type="entry name" value="NAD(P)H-dep_FMN_reductase"/>
</dbReference>
<reference evidence="7" key="1">
    <citation type="journal article" date="2019" name="Int. J. Syst. Evol. Microbiol.">
        <title>The Global Catalogue of Microorganisms (GCM) 10K type strain sequencing project: providing services to taxonomists for standard genome sequencing and annotation.</title>
        <authorList>
            <consortium name="The Broad Institute Genomics Platform"/>
            <consortium name="The Broad Institute Genome Sequencing Center for Infectious Disease"/>
            <person name="Wu L."/>
            <person name="Ma J."/>
        </authorList>
    </citation>
    <scope>NUCLEOTIDE SEQUENCE [LARGE SCALE GENOMIC DNA]</scope>
    <source>
        <strain evidence="7">JCM 15503</strain>
    </source>
</reference>
<accession>A0ABP3UZE6</accession>
<name>A0ABP3UZE6_9BURK</name>
<dbReference type="NCBIfam" id="TIGR03567">
    <property type="entry name" value="FMN_reduc_SsuE"/>
    <property type="match status" value="1"/>
</dbReference>
<evidence type="ECO:0000256" key="1">
    <source>
        <dbReference type="ARBA" id="ARBA00005990"/>
    </source>
</evidence>
<dbReference type="InterPro" id="IPR005025">
    <property type="entry name" value="FMN_Rdtase-like_dom"/>
</dbReference>
<gene>
    <name evidence="6" type="primary">ssuE</name>
    <name evidence="6" type="ORF">GCM10009107_07710</name>
</gene>
<evidence type="ECO:0000313" key="7">
    <source>
        <dbReference type="Proteomes" id="UP001500279"/>
    </source>
</evidence>
<evidence type="ECO:0000256" key="2">
    <source>
        <dbReference type="ARBA" id="ARBA00022630"/>
    </source>
</evidence>
<dbReference type="RefSeq" id="WP_231010492.1">
    <property type="nucleotide sequence ID" value="NZ_BAAAEW010000004.1"/>
</dbReference>
<keyword evidence="2" id="KW-0285">Flavoprotein</keyword>
<dbReference type="PANTHER" id="PTHR43408">
    <property type="entry name" value="FMN REDUCTASE (NADPH)"/>
    <property type="match status" value="1"/>
</dbReference>
<protein>
    <submittedName>
        <fullName evidence="6">NADPH-dependent FMN reductase</fullName>
    </submittedName>
</protein>
<comment type="similarity">
    <text evidence="1">Belongs to the SsuE family.</text>
</comment>
<feature type="domain" description="NADPH-dependent FMN reductase-like" evidence="5">
    <location>
        <begin position="1"/>
        <end position="141"/>
    </location>
</feature>
<dbReference type="Pfam" id="PF03358">
    <property type="entry name" value="FMN_red"/>
    <property type="match status" value="1"/>
</dbReference>